<protein>
    <submittedName>
        <fullName evidence="2">Uncharacterized protein</fullName>
    </submittedName>
</protein>
<gene>
    <name evidence="2" type="ORF">QC763_500020</name>
</gene>
<dbReference type="EMBL" id="JAFFHB010000007">
    <property type="protein sequence ID" value="KAK4664088.1"/>
    <property type="molecule type" value="Genomic_DNA"/>
</dbReference>
<keyword evidence="1" id="KW-0812">Transmembrane</keyword>
<keyword evidence="1" id="KW-1133">Transmembrane helix</keyword>
<name>A0ABR0H890_9PEZI</name>
<sequence>MDSPGGEFDGNDFANNLFSDLAPLLTLFGEQVTKQFLSMSVGWADNVLLAMGPLGILTIVVSAIRVAGETVPNLKALIGRAREDRASVEVELLSSTSREVCELWTGTQIVRVRGQPLISQPFIMTDTGNVYPLWNDVAQGTFEVNFMAKDWDRETSLLAKVPPNLGLNISGAIPSNREMWMWAALGTVLQLASLVVSGTVTYRWNLAQVEVPTTTYGYPCYLLGTLLLTLGVLLCGHIVETVSKERTFRCKAKMRKRVRIFRIQLAATVNDQHFDSYLIFNSPENPDVYASFYQGMKMNTRYYAIAGSALSFMGFVTQFIGLRGLHWSAAVIQLAATLVMTVFRAYVRRGLAKGLPAVLVNTDLDPALTLAVNVAKWHTLESSIERYARKKLTGLNCESLESLGIITGGCKLWYQSGRVTGNIPVRHEVLLPKSTPPTGRQLPHLSTSIRIEGKSPGGAATEQGTEVHALLTMWENASFLHREQSAASSQAQTLENAIWKVMAYLEESGRDPTPLISWKKTSPFLKRASQSAECGRLIWGVDCLGYRSPKDGNGCEPLEATASHVYSTEIPLAVDYPTKKMRDILEALLSISSCGSQPFRMARIIGTQPVPSDNPVQGNLARWLGSRSRAGNMNGIADENDYGMGWGLCWGMYLSPLAKSHKNGSDGDTKARTLTNDDSGEERIIIVPWPKASTGLESYAQELFSLFLLAIAEHIEKVNGVTENLDIDTSPASKEQDGYMYEYQNTWQDVETPPRSLENSVFEGLVDIAVETGICTPRKAARILIIPAFAWHGLLPEVDSTSTVENKHEASDNLGPARSGLMSRQGAGWDAACSVETVSQQEAGQTR</sequence>
<feature type="transmembrane region" description="Helical" evidence="1">
    <location>
        <begin position="327"/>
        <end position="347"/>
    </location>
</feature>
<keyword evidence="3" id="KW-1185">Reference proteome</keyword>
<proteinExistence type="predicted"/>
<accession>A0ABR0H890</accession>
<feature type="transmembrane region" description="Helical" evidence="1">
    <location>
        <begin position="180"/>
        <end position="204"/>
    </location>
</feature>
<evidence type="ECO:0000313" key="2">
    <source>
        <dbReference type="EMBL" id="KAK4664088.1"/>
    </source>
</evidence>
<keyword evidence="1" id="KW-0472">Membrane</keyword>
<organism evidence="2 3">
    <name type="scientific">Podospora pseudopauciseta</name>
    <dbReference type="NCBI Taxonomy" id="2093780"/>
    <lineage>
        <taxon>Eukaryota</taxon>
        <taxon>Fungi</taxon>
        <taxon>Dikarya</taxon>
        <taxon>Ascomycota</taxon>
        <taxon>Pezizomycotina</taxon>
        <taxon>Sordariomycetes</taxon>
        <taxon>Sordariomycetidae</taxon>
        <taxon>Sordariales</taxon>
        <taxon>Podosporaceae</taxon>
        <taxon>Podospora</taxon>
    </lineage>
</organism>
<dbReference type="RefSeq" id="XP_062764054.1">
    <property type="nucleotide sequence ID" value="XM_062912622.1"/>
</dbReference>
<evidence type="ECO:0000256" key="1">
    <source>
        <dbReference type="SAM" id="Phobius"/>
    </source>
</evidence>
<comment type="caution">
    <text evidence="2">The sequence shown here is derived from an EMBL/GenBank/DDBJ whole genome shotgun (WGS) entry which is preliminary data.</text>
</comment>
<feature type="transmembrane region" description="Helical" evidence="1">
    <location>
        <begin position="47"/>
        <end position="67"/>
    </location>
</feature>
<dbReference type="GeneID" id="87932965"/>
<feature type="transmembrane region" description="Helical" evidence="1">
    <location>
        <begin position="216"/>
        <end position="239"/>
    </location>
</feature>
<reference evidence="2 3" key="1">
    <citation type="journal article" date="2023" name="bioRxiv">
        <title>High-quality genome assemblies of four members of thePodospora anserinaspecies complex.</title>
        <authorList>
            <person name="Ament-Velasquez S.L."/>
            <person name="Vogan A.A."/>
            <person name="Wallerman O."/>
            <person name="Hartmann F."/>
            <person name="Gautier V."/>
            <person name="Silar P."/>
            <person name="Giraud T."/>
            <person name="Johannesson H."/>
        </authorList>
    </citation>
    <scope>NUCLEOTIDE SEQUENCE [LARGE SCALE GENOMIC DNA]</scope>
    <source>
        <strain evidence="2 3">CBS 411.78</strain>
    </source>
</reference>
<dbReference type="Proteomes" id="UP001326199">
    <property type="component" value="Unassembled WGS sequence"/>
</dbReference>
<evidence type="ECO:0000313" key="3">
    <source>
        <dbReference type="Proteomes" id="UP001326199"/>
    </source>
</evidence>
<feature type="transmembrane region" description="Helical" evidence="1">
    <location>
        <begin position="302"/>
        <end position="321"/>
    </location>
</feature>